<evidence type="ECO:0000256" key="5">
    <source>
        <dbReference type="SAM" id="SignalP"/>
    </source>
</evidence>
<keyword evidence="8" id="KW-1185">Reference proteome</keyword>
<dbReference type="PROSITE" id="PS51007">
    <property type="entry name" value="CYTC"/>
    <property type="match status" value="1"/>
</dbReference>
<dbReference type="KEGG" id="aagg:ETAA8_66790"/>
<keyword evidence="3 4" id="KW-0408">Iron</keyword>
<feature type="signal peptide" evidence="5">
    <location>
        <begin position="1"/>
        <end position="19"/>
    </location>
</feature>
<dbReference type="InterPro" id="IPR011429">
    <property type="entry name" value="Cyt_c_Planctomycete-type"/>
</dbReference>
<dbReference type="GO" id="GO:0009055">
    <property type="term" value="F:electron transfer activity"/>
    <property type="evidence" value="ECO:0007669"/>
    <property type="project" value="InterPro"/>
</dbReference>
<dbReference type="InterPro" id="IPR036909">
    <property type="entry name" value="Cyt_c-like_dom_sf"/>
</dbReference>
<evidence type="ECO:0000256" key="1">
    <source>
        <dbReference type="ARBA" id="ARBA00022617"/>
    </source>
</evidence>
<name>A0A517YMR8_9BACT</name>
<proteinExistence type="predicted"/>
<dbReference type="SUPFAM" id="SSF46626">
    <property type="entry name" value="Cytochrome c"/>
    <property type="match status" value="1"/>
</dbReference>
<evidence type="ECO:0000313" key="7">
    <source>
        <dbReference type="EMBL" id="QDU31520.1"/>
    </source>
</evidence>
<dbReference type="RefSeq" id="WP_202921397.1">
    <property type="nucleotide sequence ID" value="NZ_CP036274.1"/>
</dbReference>
<evidence type="ECO:0000256" key="2">
    <source>
        <dbReference type="ARBA" id="ARBA00022723"/>
    </source>
</evidence>
<dbReference type="EMBL" id="CP036274">
    <property type="protein sequence ID" value="QDU31520.1"/>
    <property type="molecule type" value="Genomic_DNA"/>
</dbReference>
<dbReference type="InterPro" id="IPR009056">
    <property type="entry name" value="Cyt_c-like_dom"/>
</dbReference>
<gene>
    <name evidence="7" type="ORF">ETAA8_66790</name>
</gene>
<evidence type="ECO:0000259" key="6">
    <source>
        <dbReference type="PROSITE" id="PS51007"/>
    </source>
</evidence>
<dbReference type="GO" id="GO:0020037">
    <property type="term" value="F:heme binding"/>
    <property type="evidence" value="ECO:0007669"/>
    <property type="project" value="InterPro"/>
</dbReference>
<accession>A0A517YMR8</accession>
<dbReference type="Proteomes" id="UP000315017">
    <property type="component" value="Chromosome"/>
</dbReference>
<evidence type="ECO:0000313" key="8">
    <source>
        <dbReference type="Proteomes" id="UP000315017"/>
    </source>
</evidence>
<keyword evidence="5" id="KW-0732">Signal</keyword>
<dbReference type="PANTHER" id="PTHR35889:SF3">
    <property type="entry name" value="F-BOX DOMAIN-CONTAINING PROTEIN"/>
    <property type="match status" value="1"/>
</dbReference>
<keyword evidence="2 4" id="KW-0479">Metal-binding</keyword>
<dbReference type="Gene3D" id="1.10.760.10">
    <property type="entry name" value="Cytochrome c-like domain"/>
    <property type="match status" value="1"/>
</dbReference>
<feature type="domain" description="Cytochrome c" evidence="6">
    <location>
        <begin position="14"/>
        <end position="121"/>
    </location>
</feature>
<protein>
    <submittedName>
        <fullName evidence="7">Planctomycete cytochrome C</fullName>
    </submittedName>
</protein>
<dbReference type="Pfam" id="PF07635">
    <property type="entry name" value="PSCyt1"/>
    <property type="match status" value="1"/>
</dbReference>
<feature type="chain" id="PRO_5022036726" evidence="5">
    <location>
        <begin position="20"/>
        <end position="124"/>
    </location>
</feature>
<dbReference type="GO" id="GO:0046872">
    <property type="term" value="F:metal ion binding"/>
    <property type="evidence" value="ECO:0007669"/>
    <property type="project" value="UniProtKB-KW"/>
</dbReference>
<dbReference type="AlphaFoldDB" id="A0A517YMR8"/>
<keyword evidence="1 4" id="KW-0349">Heme</keyword>
<sequence length="124" mass="13675" precursor="true">MSRIVSRALIALLAVVAMGAHVRGDEAGQLYAKKIRPLLERKCYDCHSAKAEEVKGGLKLDTLEEMLKGGPNGPAIVPGDLENSFLLRAIRYEEADYQMPPAGKLSDEDIRAVEQWVRVLKDAK</sequence>
<organism evidence="7 8">
    <name type="scientific">Anatilimnocola aggregata</name>
    <dbReference type="NCBI Taxonomy" id="2528021"/>
    <lineage>
        <taxon>Bacteria</taxon>
        <taxon>Pseudomonadati</taxon>
        <taxon>Planctomycetota</taxon>
        <taxon>Planctomycetia</taxon>
        <taxon>Pirellulales</taxon>
        <taxon>Pirellulaceae</taxon>
        <taxon>Anatilimnocola</taxon>
    </lineage>
</organism>
<reference evidence="7 8" key="1">
    <citation type="submission" date="2019-02" db="EMBL/GenBank/DDBJ databases">
        <title>Deep-cultivation of Planctomycetes and their phenomic and genomic characterization uncovers novel biology.</title>
        <authorList>
            <person name="Wiegand S."/>
            <person name="Jogler M."/>
            <person name="Boedeker C."/>
            <person name="Pinto D."/>
            <person name="Vollmers J."/>
            <person name="Rivas-Marin E."/>
            <person name="Kohn T."/>
            <person name="Peeters S.H."/>
            <person name="Heuer A."/>
            <person name="Rast P."/>
            <person name="Oberbeckmann S."/>
            <person name="Bunk B."/>
            <person name="Jeske O."/>
            <person name="Meyerdierks A."/>
            <person name="Storesund J.E."/>
            <person name="Kallscheuer N."/>
            <person name="Luecker S."/>
            <person name="Lage O.M."/>
            <person name="Pohl T."/>
            <person name="Merkel B.J."/>
            <person name="Hornburger P."/>
            <person name="Mueller R.-W."/>
            <person name="Bruemmer F."/>
            <person name="Labrenz M."/>
            <person name="Spormann A.M."/>
            <person name="Op den Camp H."/>
            <person name="Overmann J."/>
            <person name="Amann R."/>
            <person name="Jetten M.S.M."/>
            <person name="Mascher T."/>
            <person name="Medema M.H."/>
            <person name="Devos D.P."/>
            <person name="Kaster A.-K."/>
            <person name="Ovreas L."/>
            <person name="Rohde M."/>
            <person name="Galperin M.Y."/>
            <person name="Jogler C."/>
        </authorList>
    </citation>
    <scope>NUCLEOTIDE SEQUENCE [LARGE SCALE GENOMIC DNA]</scope>
    <source>
        <strain evidence="7 8">ETA_A8</strain>
    </source>
</reference>
<evidence type="ECO:0000256" key="4">
    <source>
        <dbReference type="PROSITE-ProRule" id="PRU00433"/>
    </source>
</evidence>
<dbReference type="PANTHER" id="PTHR35889">
    <property type="entry name" value="CYCLOINULO-OLIGOSACCHARIDE FRUCTANOTRANSFERASE-RELATED"/>
    <property type="match status" value="1"/>
</dbReference>
<evidence type="ECO:0000256" key="3">
    <source>
        <dbReference type="ARBA" id="ARBA00023004"/>
    </source>
</evidence>